<sequence length="80" mass="8975">PQVNPSLAFLNSFDVSAAELPQSDEIPQSGEIEESTFTILSRSTDLKYDRKPQTVIACKICDVPLYLAKDRNCLEDFHSQ</sequence>
<gene>
    <name evidence="1" type="ORF">BGW38_010500</name>
</gene>
<organism evidence="1 2">
    <name type="scientific">Lunasporangiospora selenospora</name>
    <dbReference type="NCBI Taxonomy" id="979761"/>
    <lineage>
        <taxon>Eukaryota</taxon>
        <taxon>Fungi</taxon>
        <taxon>Fungi incertae sedis</taxon>
        <taxon>Mucoromycota</taxon>
        <taxon>Mortierellomycotina</taxon>
        <taxon>Mortierellomycetes</taxon>
        <taxon>Mortierellales</taxon>
        <taxon>Mortierellaceae</taxon>
        <taxon>Lunasporangiospora</taxon>
    </lineage>
</organism>
<keyword evidence="2" id="KW-1185">Reference proteome</keyword>
<evidence type="ECO:0000313" key="1">
    <source>
        <dbReference type="EMBL" id="KAF9533028.1"/>
    </source>
</evidence>
<reference evidence="1" key="1">
    <citation type="journal article" date="2020" name="Fungal Divers.">
        <title>Resolving the Mortierellaceae phylogeny through synthesis of multi-gene phylogenetics and phylogenomics.</title>
        <authorList>
            <person name="Vandepol N."/>
            <person name="Liber J."/>
            <person name="Desiro A."/>
            <person name="Na H."/>
            <person name="Kennedy M."/>
            <person name="Barry K."/>
            <person name="Grigoriev I.V."/>
            <person name="Miller A.N."/>
            <person name="O'Donnell K."/>
            <person name="Stajich J.E."/>
            <person name="Bonito G."/>
        </authorList>
    </citation>
    <scope>NUCLEOTIDE SEQUENCE</scope>
    <source>
        <strain evidence="1">KOD1015</strain>
    </source>
</reference>
<feature type="non-terminal residue" evidence="1">
    <location>
        <position position="80"/>
    </location>
</feature>
<dbReference type="AlphaFoldDB" id="A0A9P6JUJ0"/>
<proteinExistence type="predicted"/>
<protein>
    <submittedName>
        <fullName evidence="1">Uncharacterized protein</fullName>
    </submittedName>
</protein>
<name>A0A9P6JUJ0_9FUNG</name>
<feature type="non-terminal residue" evidence="1">
    <location>
        <position position="1"/>
    </location>
</feature>
<evidence type="ECO:0000313" key="2">
    <source>
        <dbReference type="Proteomes" id="UP000780801"/>
    </source>
</evidence>
<dbReference type="Proteomes" id="UP000780801">
    <property type="component" value="Unassembled WGS sequence"/>
</dbReference>
<comment type="caution">
    <text evidence="1">The sequence shown here is derived from an EMBL/GenBank/DDBJ whole genome shotgun (WGS) entry which is preliminary data.</text>
</comment>
<accession>A0A9P6JUJ0</accession>
<dbReference type="EMBL" id="JAABOA010008548">
    <property type="protein sequence ID" value="KAF9533028.1"/>
    <property type="molecule type" value="Genomic_DNA"/>
</dbReference>